<dbReference type="PANTHER" id="PTHR11706">
    <property type="entry name" value="SOLUTE CARRIER PROTEIN FAMILY 11 MEMBER"/>
    <property type="match status" value="1"/>
</dbReference>
<feature type="transmembrane region" description="Helical" evidence="5">
    <location>
        <begin position="81"/>
        <end position="99"/>
    </location>
</feature>
<keyword evidence="2 5" id="KW-0812">Transmembrane</keyword>
<evidence type="ECO:0000256" key="5">
    <source>
        <dbReference type="SAM" id="Phobius"/>
    </source>
</evidence>
<evidence type="ECO:0000313" key="6">
    <source>
        <dbReference type="EMBL" id="GCC52658.1"/>
    </source>
</evidence>
<dbReference type="GO" id="GO:0005886">
    <property type="term" value="C:plasma membrane"/>
    <property type="evidence" value="ECO:0007669"/>
    <property type="project" value="TreeGrafter"/>
</dbReference>
<keyword evidence="4 5" id="KW-0472">Membrane</keyword>
<feature type="transmembrane region" description="Helical" evidence="5">
    <location>
        <begin position="181"/>
        <end position="201"/>
    </location>
</feature>
<feature type="transmembrane region" description="Helical" evidence="5">
    <location>
        <begin position="330"/>
        <end position="352"/>
    </location>
</feature>
<proteinExistence type="predicted"/>
<feature type="transmembrane region" description="Helical" evidence="5">
    <location>
        <begin position="111"/>
        <end position="133"/>
    </location>
</feature>
<keyword evidence="3 5" id="KW-1133">Transmembrane helix</keyword>
<comment type="caution">
    <text evidence="6">The sequence shown here is derived from an EMBL/GenBank/DDBJ whole genome shotgun (WGS) entry which is preliminary data.</text>
</comment>
<keyword evidence="7" id="KW-1185">Reference proteome</keyword>
<evidence type="ECO:0000256" key="1">
    <source>
        <dbReference type="ARBA" id="ARBA00004141"/>
    </source>
</evidence>
<dbReference type="EMBL" id="BHXQ01000005">
    <property type="protein sequence ID" value="GCC52658.1"/>
    <property type="molecule type" value="Genomic_DNA"/>
</dbReference>
<evidence type="ECO:0000256" key="2">
    <source>
        <dbReference type="ARBA" id="ARBA00022692"/>
    </source>
</evidence>
<reference evidence="6 7" key="1">
    <citation type="submission" date="2018-11" db="EMBL/GenBank/DDBJ databases">
        <title>Chryseotalea sanarue gen. nov., sp., nov., a member of the family Cytophagaceae, isolated from a brackish lake in Hamamatsu Japan.</title>
        <authorList>
            <person name="Maejima Y."/>
            <person name="Iino T."/>
            <person name="Muraguchi Y."/>
            <person name="Fukuda K."/>
            <person name="Ohkuma M."/>
            <person name="Moriuchi R."/>
            <person name="Dohra H."/>
            <person name="Kimbara K."/>
            <person name="Shintani M."/>
        </authorList>
    </citation>
    <scope>NUCLEOTIDE SEQUENCE [LARGE SCALE GENOMIC DNA]</scope>
    <source>
        <strain evidence="6 7">Ys</strain>
    </source>
</reference>
<evidence type="ECO:0000256" key="4">
    <source>
        <dbReference type="ARBA" id="ARBA00023136"/>
    </source>
</evidence>
<comment type="subcellular location">
    <subcellularLocation>
        <location evidence="1">Membrane</location>
        <topology evidence="1">Multi-pass membrane protein</topology>
    </subcellularLocation>
</comment>
<feature type="transmembrane region" description="Helical" evidence="5">
    <location>
        <begin position="142"/>
        <end position="161"/>
    </location>
</feature>
<evidence type="ECO:0000313" key="7">
    <source>
        <dbReference type="Proteomes" id="UP000288227"/>
    </source>
</evidence>
<feature type="transmembrane region" description="Helical" evidence="5">
    <location>
        <begin position="271"/>
        <end position="295"/>
    </location>
</feature>
<gene>
    <name evidence="6" type="ORF">SanaruYs_28960</name>
</gene>
<evidence type="ECO:0000256" key="3">
    <source>
        <dbReference type="ARBA" id="ARBA00022989"/>
    </source>
</evidence>
<dbReference type="PANTHER" id="PTHR11706:SF2">
    <property type="entry name" value="TRANSPORTER PROTEIN"/>
    <property type="match status" value="1"/>
</dbReference>
<dbReference type="RefSeq" id="WP_246011914.1">
    <property type="nucleotide sequence ID" value="NZ_BHXQ01000005.1"/>
</dbReference>
<dbReference type="Pfam" id="PF01566">
    <property type="entry name" value="Nramp"/>
    <property type="match status" value="1"/>
</dbReference>
<dbReference type="AlphaFoldDB" id="A0A401UCN3"/>
<feature type="transmembrane region" description="Helical" evidence="5">
    <location>
        <begin position="307"/>
        <end position="324"/>
    </location>
</feature>
<name>A0A401UCN3_9BACT</name>
<feature type="transmembrane region" description="Helical" evidence="5">
    <location>
        <begin position="37"/>
        <end position="60"/>
    </location>
</feature>
<feature type="transmembrane region" description="Helical" evidence="5">
    <location>
        <begin position="222"/>
        <end position="251"/>
    </location>
</feature>
<dbReference type="GO" id="GO:0034755">
    <property type="term" value="P:iron ion transmembrane transport"/>
    <property type="evidence" value="ECO:0007669"/>
    <property type="project" value="TreeGrafter"/>
</dbReference>
<dbReference type="GO" id="GO:0015086">
    <property type="term" value="F:cadmium ion transmembrane transporter activity"/>
    <property type="evidence" value="ECO:0007669"/>
    <property type="project" value="TreeGrafter"/>
</dbReference>
<feature type="transmembrane region" description="Helical" evidence="5">
    <location>
        <begin position="372"/>
        <end position="392"/>
    </location>
</feature>
<accession>A0A401UCN3</accession>
<dbReference type="Proteomes" id="UP000288227">
    <property type="component" value="Unassembled WGS sequence"/>
</dbReference>
<dbReference type="InterPro" id="IPR001046">
    <property type="entry name" value="NRAMP_fam"/>
</dbReference>
<protein>
    <submittedName>
        <fullName evidence="6">Divalent metal cation transporter</fullName>
    </submittedName>
</protein>
<sequence>MTKLKTSSAILGAAFLMATSAIGPGFLTQTTVFTEKLLASFGFVILISILLDVVVQLNIWRVLTMTKMRAQDLANEVVPGLGYVLAGLIVFGGLVFNVANMGGCGLGFNVISSIPVTYGALLSGVVALFIFWLKEFGKALDVFTKTLGVLMILLTLYIAISSNPPMGEAFKHSVLPERIDLLAIVTLVGGTVGGYISFAGAHRLLDAGISGAENIKEVTRSAVSGIVITGVMRIILFLAVLGVVAGGIALAKENPAAAVFQEAAGNVGYKFFGVVMWSAAITSVVGCAYTSISFLRSLHPFIERNQRYFTSGFILISTIIFMLIGQPVSLLIIAGAVNGFILPIALTIVLVAASKRRLAQSNYQHAVWMRMLGWVVVLVMTTMSGISIYKLLVI</sequence>
<dbReference type="GO" id="GO:0005384">
    <property type="term" value="F:manganese ion transmembrane transporter activity"/>
    <property type="evidence" value="ECO:0007669"/>
    <property type="project" value="TreeGrafter"/>
</dbReference>
<organism evidence="6 7">
    <name type="scientific">Chryseotalea sanaruensis</name>
    <dbReference type="NCBI Taxonomy" id="2482724"/>
    <lineage>
        <taxon>Bacteria</taxon>
        <taxon>Pseudomonadati</taxon>
        <taxon>Bacteroidota</taxon>
        <taxon>Cytophagia</taxon>
        <taxon>Cytophagales</taxon>
        <taxon>Chryseotaleaceae</taxon>
        <taxon>Chryseotalea</taxon>
    </lineage>
</organism>